<sequence>MHARELGQHALRQPGRQLDQAVVVANRDVADAAVFQSAFVGDRTDQVAHFDAVHAADLDAVDGHRATSRRARRGARPRLAGLARATMIETLETLETLGTLATLGTLRTLLARRAQLGLQQQRRVALQQARQRRGDFQRRHVVLALVALDQRLESLQPFELARVGDALQEARDAPVVDILGAGQLHRRDLLPRRAFDGLQQVALARGHEQDRVAAASGASGATDAVHVGLDVGRDVVIDHVADAVDVEPARGHVGGHQDVDLSVLEPLHDALALVLLHVAVERGGRKATRGELVGQLLGAELGAREHDHRFEVLDFEDARQRVELVQSTDHPAALLHLHRGRRARLDRDFARVAQMAVGDGADRRRHRRRKQRDLALRRRALQHRLDVVDEAHAQHFVGFVEHQMAQRVELQRAPLEVIDHAPGRADDDVRAAPERGQLRHVALPAVNRQHMKSAAPRRVAGEGFGNLDRQLARGHQHQRLRPRQRDVDALHDRQRERRGLAGAGLRLADQVDSGEQLRDRLRLDRRRRLVTQRAQRVEQFSSEAEFGKAGDGFEFLGHRMEWSSTRAGPNCAPVRRA</sequence>
<comment type="caution">
    <text evidence="1">The sequence shown here is derived from an EMBL/GenBank/DDBJ whole genome shotgun (WGS) entry which is preliminary data.</text>
</comment>
<name>A0A1J5Q6X8_9ZZZZ</name>
<reference evidence="1" key="1">
    <citation type="submission" date="2016-10" db="EMBL/GenBank/DDBJ databases">
        <title>Sequence of Gallionella enrichment culture.</title>
        <authorList>
            <person name="Poehlein A."/>
            <person name="Muehling M."/>
            <person name="Daniel R."/>
        </authorList>
    </citation>
    <scope>NUCLEOTIDE SEQUENCE</scope>
</reference>
<organism evidence="1">
    <name type="scientific">mine drainage metagenome</name>
    <dbReference type="NCBI Taxonomy" id="410659"/>
    <lineage>
        <taxon>unclassified sequences</taxon>
        <taxon>metagenomes</taxon>
        <taxon>ecological metagenomes</taxon>
    </lineage>
</organism>
<dbReference type="EMBL" id="MLJW01003600">
    <property type="protein sequence ID" value="OIQ71701.1"/>
    <property type="molecule type" value="Genomic_DNA"/>
</dbReference>
<accession>A0A1J5Q6X8</accession>
<dbReference type="AntiFam" id="ANF00149">
    <property type="entry name" value="Shadow ORF (opposite cshA)"/>
</dbReference>
<evidence type="ECO:0000313" key="1">
    <source>
        <dbReference type="EMBL" id="OIQ71701.1"/>
    </source>
</evidence>
<gene>
    <name evidence="1" type="ORF">GALL_466790</name>
</gene>
<proteinExistence type="predicted"/>
<protein>
    <submittedName>
        <fullName evidence="1">Uncharacterized protein</fullName>
    </submittedName>
</protein>
<dbReference type="AlphaFoldDB" id="A0A1J5Q6X8"/>